<proteinExistence type="predicted"/>
<dbReference type="EMBL" id="CH445334">
    <property type="protein sequence ID" value="EAT85728.1"/>
    <property type="molecule type" value="Genomic_DNA"/>
</dbReference>
<feature type="region of interest" description="Disordered" evidence="1">
    <location>
        <begin position="19"/>
        <end position="88"/>
    </location>
</feature>
<evidence type="ECO:0000313" key="2">
    <source>
        <dbReference type="EMBL" id="EAT85728.1"/>
    </source>
</evidence>
<feature type="region of interest" description="Disordered" evidence="1">
    <location>
        <begin position="102"/>
        <end position="135"/>
    </location>
</feature>
<organism evidence="2 3">
    <name type="scientific">Phaeosphaeria nodorum (strain SN15 / ATCC MYA-4574 / FGSC 10173)</name>
    <name type="common">Glume blotch fungus</name>
    <name type="synonym">Parastagonospora nodorum</name>
    <dbReference type="NCBI Taxonomy" id="321614"/>
    <lineage>
        <taxon>Eukaryota</taxon>
        <taxon>Fungi</taxon>
        <taxon>Dikarya</taxon>
        <taxon>Ascomycota</taxon>
        <taxon>Pezizomycotina</taxon>
        <taxon>Dothideomycetes</taxon>
        <taxon>Pleosporomycetidae</taxon>
        <taxon>Pleosporales</taxon>
        <taxon>Pleosporineae</taxon>
        <taxon>Phaeosphaeriaceae</taxon>
        <taxon>Parastagonospora</taxon>
    </lineage>
</organism>
<evidence type="ECO:0000313" key="3">
    <source>
        <dbReference type="Proteomes" id="UP000001055"/>
    </source>
</evidence>
<name>Q0UMD7_PHANO</name>
<feature type="compositionally biased region" description="Basic and acidic residues" evidence="1">
    <location>
        <begin position="20"/>
        <end position="30"/>
    </location>
</feature>
<dbReference type="AlphaFoldDB" id="Q0UMD7"/>
<feature type="compositionally biased region" description="Polar residues" evidence="1">
    <location>
        <begin position="44"/>
        <end position="53"/>
    </location>
</feature>
<reference evidence="3" key="1">
    <citation type="journal article" date="2007" name="Plant Cell">
        <title>Dothideomycete-plant interactions illuminated by genome sequencing and EST analysis of the wheat pathogen Stagonospora nodorum.</title>
        <authorList>
            <person name="Hane J.K."/>
            <person name="Lowe R.G."/>
            <person name="Solomon P.S."/>
            <person name="Tan K.C."/>
            <person name="Schoch C.L."/>
            <person name="Spatafora J.W."/>
            <person name="Crous P.W."/>
            <person name="Kodira C."/>
            <person name="Birren B.W."/>
            <person name="Galagan J.E."/>
            <person name="Torriani S.F."/>
            <person name="McDonald B.A."/>
            <person name="Oliver R.P."/>
        </authorList>
    </citation>
    <scope>NUCLEOTIDE SEQUENCE [LARGE SCALE GENOMIC DNA]</scope>
    <source>
        <strain evidence="3">SN15 / ATCC MYA-4574 / FGSC 10173</strain>
    </source>
</reference>
<dbReference type="InParanoid" id="Q0UMD7"/>
<dbReference type="Proteomes" id="UP000001055">
    <property type="component" value="Unassembled WGS sequence"/>
</dbReference>
<evidence type="ECO:0000256" key="1">
    <source>
        <dbReference type="SAM" id="MobiDB-lite"/>
    </source>
</evidence>
<dbReference type="KEGG" id="pno:SNOG_07077"/>
<sequence>MTRSAEGIRDANHLGLVLPRESRRMSQEGRIRKKGIRPPCINRAWQSGVSAATSDRDLGQSRKKKGRTEDEGAEWAPGQSGYGAGDQIDFTADPILTGSVRERARGGRVWPKGLKAENKRRAGAPSGYKASGARVTSPVRASLDRLLFVDALAE</sequence>
<dbReference type="RefSeq" id="XP_001797431.1">
    <property type="nucleotide sequence ID" value="XM_001797379.1"/>
</dbReference>
<protein>
    <submittedName>
        <fullName evidence="2">Uncharacterized protein</fullName>
    </submittedName>
</protein>
<gene>
    <name evidence="2" type="ORF">SNOG_07077</name>
</gene>
<dbReference type="GeneID" id="5974321"/>
<accession>Q0UMD7</accession>